<dbReference type="OrthoDB" id="2019940at2759"/>
<evidence type="ECO:0000313" key="10">
    <source>
        <dbReference type="Proteomes" id="UP000085678"/>
    </source>
</evidence>
<dbReference type="GO" id="GO:0016051">
    <property type="term" value="P:carbohydrate biosynthetic process"/>
    <property type="evidence" value="ECO:0007669"/>
    <property type="project" value="InterPro"/>
</dbReference>
<keyword evidence="8 9" id="KW-0325">Glycoprotein</keyword>
<dbReference type="RefSeq" id="XP_013392303.1">
    <property type="nucleotide sequence ID" value="XM_013536849.1"/>
</dbReference>
<protein>
    <recommendedName>
        <fullName evidence="9">Carbohydrate sulfotransferase</fullName>
        <ecNumber evidence="9">2.8.2.-</ecNumber>
    </recommendedName>
</protein>
<dbReference type="PANTHER" id="PTHR12137">
    <property type="entry name" value="CARBOHYDRATE SULFOTRANSFERASE"/>
    <property type="match status" value="1"/>
</dbReference>
<evidence type="ECO:0000256" key="2">
    <source>
        <dbReference type="ARBA" id="ARBA00006339"/>
    </source>
</evidence>
<evidence type="ECO:0000256" key="1">
    <source>
        <dbReference type="ARBA" id="ARBA00004323"/>
    </source>
</evidence>
<evidence type="ECO:0000256" key="4">
    <source>
        <dbReference type="ARBA" id="ARBA00022692"/>
    </source>
</evidence>
<dbReference type="GO" id="GO:0008146">
    <property type="term" value="F:sulfotransferase activity"/>
    <property type="evidence" value="ECO:0007669"/>
    <property type="project" value="InterPro"/>
</dbReference>
<comment type="similarity">
    <text evidence="2 9">Belongs to the sulfotransferase 2 family.</text>
</comment>
<reference evidence="11" key="1">
    <citation type="submission" date="2025-08" db="UniProtKB">
        <authorList>
            <consortium name="RefSeq"/>
        </authorList>
    </citation>
    <scope>IDENTIFICATION</scope>
    <source>
        <tissue evidence="11">Gonads</tissue>
    </source>
</reference>
<keyword evidence="9" id="KW-0119">Carbohydrate metabolism</keyword>
<dbReference type="EC" id="2.8.2.-" evidence="9"/>
<evidence type="ECO:0000256" key="3">
    <source>
        <dbReference type="ARBA" id="ARBA00022679"/>
    </source>
</evidence>
<dbReference type="SUPFAM" id="SSF52540">
    <property type="entry name" value="P-loop containing nucleoside triphosphate hydrolases"/>
    <property type="match status" value="1"/>
</dbReference>
<dbReference type="STRING" id="7574.A0A1S3I231"/>
<dbReference type="KEGG" id="lak:106160300"/>
<dbReference type="AlphaFoldDB" id="A0A1S3I231"/>
<organism evidence="10 11">
    <name type="scientific">Lingula anatina</name>
    <name type="common">Brachiopod</name>
    <name type="synonym">Lingula unguis</name>
    <dbReference type="NCBI Taxonomy" id="7574"/>
    <lineage>
        <taxon>Eukaryota</taxon>
        <taxon>Metazoa</taxon>
        <taxon>Spiralia</taxon>
        <taxon>Lophotrochozoa</taxon>
        <taxon>Brachiopoda</taxon>
        <taxon>Linguliformea</taxon>
        <taxon>Lingulata</taxon>
        <taxon>Lingulida</taxon>
        <taxon>Linguloidea</taxon>
        <taxon>Lingulidae</taxon>
        <taxon>Lingula</taxon>
    </lineage>
</organism>
<evidence type="ECO:0000256" key="9">
    <source>
        <dbReference type="RuleBase" id="RU364020"/>
    </source>
</evidence>
<comment type="subcellular location">
    <subcellularLocation>
        <location evidence="1 9">Golgi apparatus membrane</location>
        <topology evidence="1 9">Single-pass type II membrane protein</topology>
    </subcellularLocation>
</comment>
<evidence type="ECO:0000256" key="7">
    <source>
        <dbReference type="ARBA" id="ARBA00023136"/>
    </source>
</evidence>
<sequence>MALDSAGCSGDAKGRQVCPSVDEQIARSFTASGGGYWDMKSKDHGDVLVHRATVAKEICRAHNISRLPMADLVQVLQRPSSYKGMDGRYISWLINDDRARFLYCVVPKTGSTNLRRILAELKQRPQNVTRAFNWTRMAAKESWFYRFDFLSSRSADQISEILNRPNYTKILTVRHPIERIISLYRMLFEGDHFENKTVNFLQSVTDGMVQMIRGRLKMPNLTSENVTFTHLVRYIIDHDQCIKQARCRTNWYEAQWSPVWRMCRVCSVDYDMVIRLETYDMDLPYLLHRANFSSTLHYPDYYKRTSKDLTDRYLRQLTKEQIDGLYEVYKMDYKLFGYSHTRPDVFKDK</sequence>
<dbReference type="InterPro" id="IPR005331">
    <property type="entry name" value="Sulfotransferase"/>
</dbReference>
<name>A0A1S3I231_LINAN</name>
<keyword evidence="3 9" id="KW-0808">Transferase</keyword>
<dbReference type="Pfam" id="PF03567">
    <property type="entry name" value="Sulfotransfer_2"/>
    <property type="match status" value="1"/>
</dbReference>
<evidence type="ECO:0000313" key="11">
    <source>
        <dbReference type="RefSeq" id="XP_013392303.1"/>
    </source>
</evidence>
<evidence type="ECO:0000256" key="8">
    <source>
        <dbReference type="ARBA" id="ARBA00023180"/>
    </source>
</evidence>
<keyword evidence="9" id="KW-0735">Signal-anchor</keyword>
<accession>A0A1S3I231</accession>
<proteinExistence type="inferred from homology"/>
<evidence type="ECO:0000256" key="5">
    <source>
        <dbReference type="ARBA" id="ARBA00022989"/>
    </source>
</evidence>
<keyword evidence="6 9" id="KW-0333">Golgi apparatus</keyword>
<dbReference type="Gene3D" id="3.40.50.300">
    <property type="entry name" value="P-loop containing nucleotide triphosphate hydrolases"/>
    <property type="match status" value="1"/>
</dbReference>
<dbReference type="GO" id="GO:0000139">
    <property type="term" value="C:Golgi membrane"/>
    <property type="evidence" value="ECO:0007669"/>
    <property type="project" value="UniProtKB-SubCell"/>
</dbReference>
<dbReference type="Proteomes" id="UP000085678">
    <property type="component" value="Unplaced"/>
</dbReference>
<keyword evidence="10" id="KW-1185">Reference proteome</keyword>
<keyword evidence="5" id="KW-1133">Transmembrane helix</keyword>
<gene>
    <name evidence="11" type="primary">LOC106160300</name>
</gene>
<keyword evidence="7" id="KW-0472">Membrane</keyword>
<dbReference type="InterPro" id="IPR018011">
    <property type="entry name" value="Carb_sulfotrans_8-10"/>
</dbReference>
<evidence type="ECO:0000256" key="6">
    <source>
        <dbReference type="ARBA" id="ARBA00023034"/>
    </source>
</evidence>
<dbReference type="PANTHER" id="PTHR12137:SF54">
    <property type="entry name" value="CARBOHYDRATE SULFOTRANSFERASE"/>
    <property type="match status" value="1"/>
</dbReference>
<dbReference type="InterPro" id="IPR027417">
    <property type="entry name" value="P-loop_NTPase"/>
</dbReference>
<dbReference type="InParanoid" id="A0A1S3I231"/>
<keyword evidence="4" id="KW-0812">Transmembrane</keyword>
<dbReference type="GeneID" id="106160300"/>